<dbReference type="Proteomes" id="UP000796880">
    <property type="component" value="Unassembled WGS sequence"/>
</dbReference>
<evidence type="ECO:0000313" key="3">
    <source>
        <dbReference type="Proteomes" id="UP000796880"/>
    </source>
</evidence>
<evidence type="ECO:0008006" key="4">
    <source>
        <dbReference type="Google" id="ProtNLM"/>
    </source>
</evidence>
<dbReference type="EMBL" id="VOIH02000008">
    <property type="protein sequence ID" value="KAF3440480.1"/>
    <property type="molecule type" value="Genomic_DNA"/>
</dbReference>
<keyword evidence="3" id="KW-1185">Reference proteome</keyword>
<protein>
    <recommendedName>
        <fullName evidence="4">Protein SLOW GREEN 1, chloroplastic</fullName>
    </recommendedName>
</protein>
<reference evidence="2" key="1">
    <citation type="submission" date="2020-03" db="EMBL/GenBank/DDBJ databases">
        <title>A high-quality chromosome-level genome assembly of a woody plant with both climbing and erect habits, Rhamnella rubrinervis.</title>
        <authorList>
            <person name="Lu Z."/>
            <person name="Yang Y."/>
            <person name="Zhu X."/>
            <person name="Sun Y."/>
        </authorList>
    </citation>
    <scope>NUCLEOTIDE SEQUENCE</scope>
    <source>
        <strain evidence="2">BYM</strain>
        <tissue evidence="2">Leaf</tissue>
    </source>
</reference>
<dbReference type="Gene3D" id="1.25.40.10">
    <property type="entry name" value="Tetratricopeptide repeat domain"/>
    <property type="match status" value="2"/>
</dbReference>
<dbReference type="InterPro" id="IPR011990">
    <property type="entry name" value="TPR-like_helical_dom_sf"/>
</dbReference>
<dbReference type="OrthoDB" id="2012659at2759"/>
<feature type="coiled-coil region" evidence="1">
    <location>
        <begin position="265"/>
        <end position="292"/>
    </location>
</feature>
<name>A0A8K0DZZ4_9ROSA</name>
<proteinExistence type="predicted"/>
<accession>A0A8K0DZZ4</accession>
<organism evidence="2 3">
    <name type="scientific">Rhamnella rubrinervis</name>
    <dbReference type="NCBI Taxonomy" id="2594499"/>
    <lineage>
        <taxon>Eukaryota</taxon>
        <taxon>Viridiplantae</taxon>
        <taxon>Streptophyta</taxon>
        <taxon>Embryophyta</taxon>
        <taxon>Tracheophyta</taxon>
        <taxon>Spermatophyta</taxon>
        <taxon>Magnoliopsida</taxon>
        <taxon>eudicotyledons</taxon>
        <taxon>Gunneridae</taxon>
        <taxon>Pentapetalae</taxon>
        <taxon>rosids</taxon>
        <taxon>fabids</taxon>
        <taxon>Rosales</taxon>
        <taxon>Rhamnaceae</taxon>
        <taxon>rhamnoid group</taxon>
        <taxon>Rhamneae</taxon>
        <taxon>Rhamnella</taxon>
    </lineage>
</organism>
<comment type="caution">
    <text evidence="2">The sequence shown here is derived from an EMBL/GenBank/DDBJ whole genome shotgun (WGS) entry which is preliminary data.</text>
</comment>
<dbReference type="AlphaFoldDB" id="A0A8K0DZZ4"/>
<keyword evidence="1" id="KW-0175">Coiled coil</keyword>
<dbReference type="SUPFAM" id="SSF48452">
    <property type="entry name" value="TPR-like"/>
    <property type="match status" value="1"/>
</dbReference>
<dbReference type="PANTHER" id="PTHR36350:SF3">
    <property type="entry name" value="TRANSMEMBRANE PROTEIN"/>
    <property type="match status" value="1"/>
</dbReference>
<dbReference type="PANTHER" id="PTHR36350">
    <property type="entry name" value="TRANSMEMBRANE PROTEIN"/>
    <property type="match status" value="1"/>
</dbReference>
<evidence type="ECO:0000313" key="2">
    <source>
        <dbReference type="EMBL" id="KAF3440480.1"/>
    </source>
</evidence>
<gene>
    <name evidence="2" type="ORF">FNV43_RR18764</name>
</gene>
<sequence>MAFSSTFSLHAHTHIFSPSFHGNHKLFCKSLNSLQRPNSLSLRFKYNTPSKPSNLLCTHFSHSPFSVFSNFCPTLSPQKNLHQILIEKVVGFLIGSVIFIGFFNVRAAMALLPSPVSSSSVKLEEDRDTQDGKSENEELYEKVLEKEPRNVEALKVVLYGKMRRGKIKETVKYVEKLIDMEPNEVEWRLLLALCYEIMGQLSTAKRLFKEILVERPLLVRALHGLALVMHKNHEGPAVFEMLNEALEVARSGKRVTEERNIRILIAQMHVVMGELEEALEKLQDLIDDDHRDFRPYLCRGIVYSLLDKKKEAAEQFATYRALVPEEFPQRRFLDDVVLAAKTKSKEQFQKDFDGELSYQK</sequence>
<evidence type="ECO:0000256" key="1">
    <source>
        <dbReference type="SAM" id="Coils"/>
    </source>
</evidence>